<dbReference type="InterPro" id="IPR002539">
    <property type="entry name" value="MaoC-like_dom"/>
</dbReference>
<dbReference type="RefSeq" id="WP_183968586.1">
    <property type="nucleotide sequence ID" value="NZ_BAABEW010000012.1"/>
</dbReference>
<dbReference type="GO" id="GO:0005835">
    <property type="term" value="C:fatty acid synthase complex"/>
    <property type="evidence" value="ECO:0007669"/>
    <property type="project" value="InterPro"/>
</dbReference>
<evidence type="ECO:0000313" key="2">
    <source>
        <dbReference type="EMBL" id="MBB5272758.1"/>
    </source>
</evidence>
<dbReference type="PANTHER" id="PTHR43841:SF3">
    <property type="entry name" value="(3R)-HYDROXYACYL-ACP DEHYDRATASE SUBUNIT HADB"/>
    <property type="match status" value="1"/>
</dbReference>
<proteinExistence type="predicted"/>
<gene>
    <name evidence="2" type="ORF">HNQ70_002781</name>
</gene>
<comment type="caution">
    <text evidence="2">The sequence shown here is derived from an EMBL/GenBank/DDBJ whole genome shotgun (WGS) entry which is preliminary data.</text>
</comment>
<protein>
    <submittedName>
        <fullName evidence="2">Acyl dehydratase</fullName>
    </submittedName>
</protein>
<dbReference type="EMBL" id="JACHGB010000005">
    <property type="protein sequence ID" value="MBB5272758.1"/>
    <property type="molecule type" value="Genomic_DNA"/>
</dbReference>
<dbReference type="PRINTS" id="PR01483">
    <property type="entry name" value="FASYNTHASE"/>
</dbReference>
<organism evidence="2 3">
    <name type="scientific">Quisquiliibacterium transsilvanicum</name>
    <dbReference type="NCBI Taxonomy" id="1549638"/>
    <lineage>
        <taxon>Bacteria</taxon>
        <taxon>Pseudomonadati</taxon>
        <taxon>Pseudomonadota</taxon>
        <taxon>Betaproteobacteria</taxon>
        <taxon>Burkholderiales</taxon>
        <taxon>Burkholderiaceae</taxon>
        <taxon>Quisquiliibacterium</taxon>
    </lineage>
</organism>
<dbReference type="GO" id="GO:0004312">
    <property type="term" value="F:fatty acid synthase activity"/>
    <property type="evidence" value="ECO:0007669"/>
    <property type="project" value="InterPro"/>
</dbReference>
<dbReference type="Proteomes" id="UP000532440">
    <property type="component" value="Unassembled WGS sequence"/>
</dbReference>
<dbReference type="PANTHER" id="PTHR43841">
    <property type="entry name" value="3-HYDROXYACYL-THIOESTER DEHYDRATASE HTDX-RELATED"/>
    <property type="match status" value="1"/>
</dbReference>
<reference evidence="2 3" key="1">
    <citation type="submission" date="2020-08" db="EMBL/GenBank/DDBJ databases">
        <title>Genomic Encyclopedia of Type Strains, Phase IV (KMG-IV): sequencing the most valuable type-strain genomes for metagenomic binning, comparative biology and taxonomic classification.</title>
        <authorList>
            <person name="Goeker M."/>
        </authorList>
    </citation>
    <scope>NUCLEOTIDE SEQUENCE [LARGE SCALE GENOMIC DNA]</scope>
    <source>
        <strain evidence="2 3">DSM 29781</strain>
    </source>
</reference>
<name>A0A7W8M9D4_9BURK</name>
<feature type="domain" description="MaoC-like" evidence="1">
    <location>
        <begin position="22"/>
        <end position="116"/>
    </location>
</feature>
<dbReference type="InterPro" id="IPR029069">
    <property type="entry name" value="HotDog_dom_sf"/>
</dbReference>
<accession>A0A7W8M9D4</accession>
<sequence>MKTPKFEDVNVGDALPVLSLPPISRTTLALYAGASGDHNPIHIDLDFARRCGMPDVFAHGMLSAAYLGRLLTGWVPQQRLRRVSMRFTGITQLGHAPACAGRVVEKYEEAGEKRVRVELRCANQYGEDKILGEAVVALD</sequence>
<dbReference type="SUPFAM" id="SSF54637">
    <property type="entry name" value="Thioesterase/thiol ester dehydrase-isomerase"/>
    <property type="match status" value="1"/>
</dbReference>
<dbReference type="InterPro" id="IPR003965">
    <property type="entry name" value="Fatty_acid_synthase"/>
</dbReference>
<evidence type="ECO:0000259" key="1">
    <source>
        <dbReference type="Pfam" id="PF01575"/>
    </source>
</evidence>
<dbReference type="Pfam" id="PF01575">
    <property type="entry name" value="MaoC_dehydratas"/>
    <property type="match status" value="1"/>
</dbReference>
<evidence type="ECO:0000313" key="3">
    <source>
        <dbReference type="Proteomes" id="UP000532440"/>
    </source>
</evidence>
<keyword evidence="3" id="KW-1185">Reference proteome</keyword>
<dbReference type="GO" id="GO:0006633">
    <property type="term" value="P:fatty acid biosynthetic process"/>
    <property type="evidence" value="ECO:0007669"/>
    <property type="project" value="InterPro"/>
</dbReference>
<dbReference type="CDD" id="cd03453">
    <property type="entry name" value="SAV4209_like"/>
    <property type="match status" value="1"/>
</dbReference>
<dbReference type="Gene3D" id="3.10.129.10">
    <property type="entry name" value="Hotdog Thioesterase"/>
    <property type="match status" value="1"/>
</dbReference>
<dbReference type="AlphaFoldDB" id="A0A7W8M9D4"/>